<dbReference type="EMBL" id="KX859084">
    <property type="protein sequence ID" value="ARX72113.1"/>
    <property type="molecule type" value="Genomic_DNA"/>
</dbReference>
<accession>A0A288WJ64</accession>
<sequence>MNTPQQQPLLFSPKSGIVLQENIAPTPSTSEQQIIIDGGDSGGGGELLVAIVPKLHNLTLDSLQTVVNTHLHEVYPQSYTAYQLTHMKGDRAVAYLYFVHYLIVNGVNKYPLEFKRLCEVMHKMYTQWSDQIKYLYPLVVNYNGVDPTKEMMNIVNQCVYSVVKFVFNNVLGVRVNDYFADLQENFTLNTYQLSDVYFSLYADQKQLSALFNVAIGSLKSTQKFYNYEETTLTVNVSAQKLRIAPTSTLLEIPFKVTLQFSEESEA</sequence>
<proteinExistence type="predicted"/>
<reference evidence="1" key="1">
    <citation type="submission" date="2016-09" db="EMBL/GenBank/DDBJ databases">
        <title>Genome-wide Diversity of Wild Populations of Erinnyis ello granulovirus (ErelGV).</title>
        <authorList>
            <person name="Brito A.F."/>
            <person name="Melo F.L."/>
            <person name="Ardisson-Araujo D.M.P."/>
            <person name="Sihler W."/>
            <person name="Souza M.L."/>
            <person name="Ribeiro B.M."/>
        </authorList>
    </citation>
    <scope>NUCLEOTIDE SEQUENCE</scope>
    <source>
        <strain evidence="1">ErelGV-PA</strain>
    </source>
</reference>
<name>A0A288WJ64_9BBAC</name>
<gene>
    <name evidence="1" type="ORF">EREL_124</name>
</gene>
<organism evidence="1">
    <name type="scientific">Erinnyis ello granulovirus</name>
    <dbReference type="NCBI Taxonomy" id="307444"/>
    <lineage>
        <taxon>Viruses</taxon>
        <taxon>Viruses incertae sedis</taxon>
        <taxon>Naldaviricetes</taxon>
        <taxon>Lefavirales</taxon>
        <taxon>Baculoviridae</taxon>
        <taxon>Betabaculovirus</taxon>
        <taxon>Betabaculovirus erellonis</taxon>
    </lineage>
</organism>
<protein>
    <submittedName>
        <fullName evidence="1">Uncharacterized protein</fullName>
    </submittedName>
</protein>
<evidence type="ECO:0000313" key="1">
    <source>
        <dbReference type="EMBL" id="ARX72113.1"/>
    </source>
</evidence>